<dbReference type="EMBL" id="CP040825">
    <property type="protein sequence ID" value="QCZ36763.1"/>
    <property type="molecule type" value="Genomic_DNA"/>
</dbReference>
<dbReference type="Pfam" id="PF00069">
    <property type="entry name" value="Pkinase"/>
    <property type="match status" value="1"/>
</dbReference>
<keyword evidence="6" id="KW-0472">Membrane</keyword>
<feature type="binding site" evidence="5">
    <location>
        <position position="47"/>
    </location>
    <ligand>
        <name>ATP</name>
        <dbReference type="ChEBI" id="CHEBI:30616"/>
    </ligand>
</feature>
<keyword evidence="6" id="KW-1133">Transmembrane helix</keyword>
<keyword evidence="6" id="KW-0812">Transmembrane</keyword>
<dbReference type="SMART" id="SM00220">
    <property type="entry name" value="S_TKc"/>
    <property type="match status" value="1"/>
</dbReference>
<dbReference type="PROSITE" id="PS00107">
    <property type="entry name" value="PROTEIN_KINASE_ATP"/>
    <property type="match status" value="1"/>
</dbReference>
<dbReference type="GO" id="GO:0005524">
    <property type="term" value="F:ATP binding"/>
    <property type="evidence" value="ECO:0007669"/>
    <property type="project" value="UniProtKB-UniRule"/>
</dbReference>
<protein>
    <submittedName>
        <fullName evidence="8">Serine/threonine protein kinase</fullName>
    </submittedName>
</protein>
<dbReference type="InterPro" id="IPR000719">
    <property type="entry name" value="Prot_kinase_dom"/>
</dbReference>
<dbReference type="InterPro" id="IPR011009">
    <property type="entry name" value="Kinase-like_dom_sf"/>
</dbReference>
<keyword evidence="4 5" id="KW-0067">ATP-binding</keyword>
<dbReference type="InterPro" id="IPR008271">
    <property type="entry name" value="Ser/Thr_kinase_AS"/>
</dbReference>
<dbReference type="Gene3D" id="1.10.510.10">
    <property type="entry name" value="Transferase(Phosphotransferase) domain 1"/>
    <property type="match status" value="1"/>
</dbReference>
<reference evidence="8 9" key="1">
    <citation type="submission" date="2019-06" db="EMBL/GenBank/DDBJ databases">
        <title>Mycoplasma sp. 2F1A isolated from ostrich.</title>
        <authorList>
            <person name="Spergser J."/>
        </authorList>
    </citation>
    <scope>NUCLEOTIDE SEQUENCE [LARGE SCALE GENOMIC DNA]</scope>
    <source>
        <strain evidence="8 9">2F1A</strain>
    </source>
</reference>
<evidence type="ECO:0000256" key="6">
    <source>
        <dbReference type="SAM" id="Phobius"/>
    </source>
</evidence>
<dbReference type="GO" id="GO:0004674">
    <property type="term" value="F:protein serine/threonine kinase activity"/>
    <property type="evidence" value="ECO:0007669"/>
    <property type="project" value="UniProtKB-KW"/>
</dbReference>
<dbReference type="PROSITE" id="PS00108">
    <property type="entry name" value="PROTEIN_KINASE_ST"/>
    <property type="match status" value="1"/>
</dbReference>
<dbReference type="PROSITE" id="PS50011">
    <property type="entry name" value="PROTEIN_KINASE_DOM"/>
    <property type="match status" value="1"/>
</dbReference>
<evidence type="ECO:0000313" key="8">
    <source>
        <dbReference type="EMBL" id="QCZ36763.1"/>
    </source>
</evidence>
<sequence>MNINNFVPENSTIYQKYTIKRIIGQGGMGCVFLVVDNEDPSKQYALKYLHPMADAITVKRFKEEVNLLRKIQSNYIPKLYSYCFLDKESYYVMDYIQGNTLFNVIRAEGAMNAKRARNFLKKTAEAIGELHANGVIHRDIKSQNIILTNTNEVKVIDLGISLTKDSQRLTKVNAVICSPFYAAPEYSIKNAEITKAVDIYALGVLMFEMLTGQYPFEGARDQDTISMHYKNTFPSPKDFVTVPQPLANVVIKATAKRPEDRYESVYDLINDLETSLDASRVFEKPLVPKTLKPKKTLSQRINSNAFLISCIVIILLIIIGFGIALYFLGLF</sequence>
<dbReference type="SUPFAM" id="SSF56112">
    <property type="entry name" value="Protein kinase-like (PK-like)"/>
    <property type="match status" value="1"/>
</dbReference>
<feature type="domain" description="Protein kinase" evidence="7">
    <location>
        <begin position="17"/>
        <end position="276"/>
    </location>
</feature>
<dbReference type="PANTHER" id="PTHR43289:SF34">
    <property type="entry name" value="SERINE_THREONINE-PROTEIN KINASE YBDM-RELATED"/>
    <property type="match status" value="1"/>
</dbReference>
<name>A0A5B7XXW6_9MOLU</name>
<keyword evidence="2 5" id="KW-0547">Nucleotide-binding</keyword>
<keyword evidence="3 8" id="KW-0418">Kinase</keyword>
<organism evidence="8 9">
    <name type="scientific">Mycoplasma nasistruthionis</name>
    <dbReference type="NCBI Taxonomy" id="353852"/>
    <lineage>
        <taxon>Bacteria</taxon>
        <taxon>Bacillati</taxon>
        <taxon>Mycoplasmatota</taxon>
        <taxon>Mollicutes</taxon>
        <taxon>Mycoplasmataceae</taxon>
        <taxon>Mycoplasma</taxon>
    </lineage>
</organism>
<evidence type="ECO:0000256" key="2">
    <source>
        <dbReference type="ARBA" id="ARBA00022741"/>
    </source>
</evidence>
<dbReference type="CDD" id="cd14014">
    <property type="entry name" value="STKc_PknB_like"/>
    <property type="match status" value="1"/>
</dbReference>
<evidence type="ECO:0000259" key="7">
    <source>
        <dbReference type="PROSITE" id="PS50011"/>
    </source>
</evidence>
<accession>A0A5B7XXW6</accession>
<evidence type="ECO:0000256" key="5">
    <source>
        <dbReference type="PROSITE-ProRule" id="PRU10141"/>
    </source>
</evidence>
<feature type="transmembrane region" description="Helical" evidence="6">
    <location>
        <begin position="305"/>
        <end position="328"/>
    </location>
</feature>
<dbReference type="InterPro" id="IPR017441">
    <property type="entry name" value="Protein_kinase_ATP_BS"/>
</dbReference>
<keyword evidence="1" id="KW-0808">Transferase</keyword>
<dbReference type="KEGG" id="mnh:FG904_01920"/>
<dbReference type="PANTHER" id="PTHR43289">
    <property type="entry name" value="MITOGEN-ACTIVATED PROTEIN KINASE KINASE KINASE 20-RELATED"/>
    <property type="match status" value="1"/>
</dbReference>
<dbReference type="AlphaFoldDB" id="A0A5B7XXW6"/>
<gene>
    <name evidence="8" type="ORF">FG904_01920</name>
</gene>
<evidence type="ECO:0000256" key="1">
    <source>
        <dbReference type="ARBA" id="ARBA00022679"/>
    </source>
</evidence>
<dbReference type="Proteomes" id="UP000305457">
    <property type="component" value="Chromosome"/>
</dbReference>
<keyword evidence="8" id="KW-0723">Serine/threonine-protein kinase</keyword>
<dbReference type="OrthoDB" id="9788659at2"/>
<dbReference type="RefSeq" id="WP_139592245.1">
    <property type="nucleotide sequence ID" value="NZ_CP040825.1"/>
</dbReference>
<proteinExistence type="predicted"/>
<evidence type="ECO:0000256" key="3">
    <source>
        <dbReference type="ARBA" id="ARBA00022777"/>
    </source>
</evidence>
<evidence type="ECO:0000256" key="4">
    <source>
        <dbReference type="ARBA" id="ARBA00022840"/>
    </source>
</evidence>
<evidence type="ECO:0000313" key="9">
    <source>
        <dbReference type="Proteomes" id="UP000305457"/>
    </source>
</evidence>